<dbReference type="GO" id="GO:0003677">
    <property type="term" value="F:DNA binding"/>
    <property type="evidence" value="ECO:0007669"/>
    <property type="project" value="InterPro"/>
</dbReference>
<dbReference type="GO" id="GO:0006284">
    <property type="term" value="P:base-excision repair"/>
    <property type="evidence" value="ECO:0007669"/>
    <property type="project" value="InterPro"/>
</dbReference>
<proteinExistence type="inferred from homology"/>
<accession>A0A7L4YJD5</accession>
<dbReference type="FunFam" id="3.10.300.10:FF:000001">
    <property type="entry name" value="Putative 3-methyladenine DNA glycosylase"/>
    <property type="match status" value="1"/>
</dbReference>
<dbReference type="KEGG" id="eke:EK0264_00650"/>
<dbReference type="InterPro" id="IPR011034">
    <property type="entry name" value="Formyl_transferase-like_C_sf"/>
</dbReference>
<dbReference type="AlphaFoldDB" id="A0A7L4YJD5"/>
<organism evidence="6 7">
    <name type="scientific">Epidermidibacterium keratini</name>
    <dbReference type="NCBI Taxonomy" id="1891644"/>
    <lineage>
        <taxon>Bacteria</taxon>
        <taxon>Bacillati</taxon>
        <taxon>Actinomycetota</taxon>
        <taxon>Actinomycetes</taxon>
        <taxon>Sporichthyales</taxon>
        <taxon>Sporichthyaceae</taxon>
        <taxon>Epidermidibacterium</taxon>
    </lineage>
</organism>
<dbReference type="Pfam" id="PF02245">
    <property type="entry name" value="Pur_DNA_glyco"/>
    <property type="match status" value="1"/>
</dbReference>
<gene>
    <name evidence="6" type="ORF">EK0264_00650</name>
</gene>
<keyword evidence="3 5" id="KW-0378">Hydrolase</keyword>
<dbReference type="NCBIfam" id="TIGR00567">
    <property type="entry name" value="3mg"/>
    <property type="match status" value="1"/>
</dbReference>
<reference evidence="6 7" key="1">
    <citation type="journal article" date="2018" name="Int. J. Syst. Evol. Microbiol.">
        <title>Epidermidibacterium keratini gen. nov., sp. nov., a member of the family Sporichthyaceae, isolated from keratin epidermis.</title>
        <authorList>
            <person name="Lee D.G."/>
            <person name="Trujillo M.E."/>
            <person name="Kang S."/>
            <person name="Nam J.J."/>
            <person name="Kim Y.J."/>
        </authorList>
    </citation>
    <scope>NUCLEOTIDE SEQUENCE [LARGE SCALE GENOMIC DNA]</scope>
    <source>
        <strain evidence="6 7">EPI-7</strain>
    </source>
</reference>
<evidence type="ECO:0000256" key="3">
    <source>
        <dbReference type="ARBA" id="ARBA00022801"/>
    </source>
</evidence>
<name>A0A7L4YJD5_9ACTN</name>
<dbReference type="NCBIfam" id="NF002003">
    <property type="entry name" value="PRK00802.1-3"/>
    <property type="match status" value="1"/>
</dbReference>
<keyword evidence="7" id="KW-1185">Reference proteome</keyword>
<evidence type="ECO:0000313" key="7">
    <source>
        <dbReference type="Proteomes" id="UP000463857"/>
    </source>
</evidence>
<dbReference type="EMBL" id="CP047156">
    <property type="protein sequence ID" value="QHB98948.1"/>
    <property type="molecule type" value="Genomic_DNA"/>
</dbReference>
<dbReference type="OrthoDB" id="9794313at2"/>
<dbReference type="CDD" id="cd00540">
    <property type="entry name" value="AAG"/>
    <property type="match status" value="1"/>
</dbReference>
<evidence type="ECO:0000256" key="4">
    <source>
        <dbReference type="ARBA" id="ARBA00023204"/>
    </source>
</evidence>
<evidence type="ECO:0000256" key="1">
    <source>
        <dbReference type="ARBA" id="ARBA00009232"/>
    </source>
</evidence>
<protein>
    <recommendedName>
        <fullName evidence="5">Putative 3-methyladenine DNA glycosylase</fullName>
        <ecNumber evidence="5">3.2.2.-</ecNumber>
    </recommendedName>
</protein>
<dbReference type="PANTHER" id="PTHR10429:SF0">
    <property type="entry name" value="DNA-3-METHYLADENINE GLYCOSYLASE"/>
    <property type="match status" value="1"/>
</dbReference>
<dbReference type="InterPro" id="IPR003180">
    <property type="entry name" value="MPG"/>
</dbReference>
<dbReference type="RefSeq" id="WP_159541948.1">
    <property type="nucleotide sequence ID" value="NZ_CP047156.1"/>
</dbReference>
<dbReference type="PANTHER" id="PTHR10429">
    <property type="entry name" value="DNA-3-METHYLADENINE GLYCOSYLASE"/>
    <property type="match status" value="1"/>
</dbReference>
<keyword evidence="6" id="KW-0326">Glycosidase</keyword>
<evidence type="ECO:0000256" key="2">
    <source>
        <dbReference type="ARBA" id="ARBA00022763"/>
    </source>
</evidence>
<comment type="similarity">
    <text evidence="1 5">Belongs to the DNA glycosylase MPG family.</text>
</comment>
<dbReference type="SUPFAM" id="SSF50486">
    <property type="entry name" value="FMT C-terminal domain-like"/>
    <property type="match status" value="1"/>
</dbReference>
<evidence type="ECO:0000256" key="5">
    <source>
        <dbReference type="HAMAP-Rule" id="MF_00527"/>
    </source>
</evidence>
<sequence>MSEPRSFFAHPPQEVAPRLLGAVVTSRVSGLVVSARITEVEAYCDTDPASHTFKGRTPRNATMFGEPGHLYVYFTYGMHYCANTVAHEPGRSGGVLLRAGEIIDGIEHARARRGYPRSDRDLARGPARLAQALGLDRSFDGTDLCVADSAVQVQPAAPGEYAAAVRSGPRVGVSLGADTLWRFWLDGERSVSAYKRSPRAAETPAPAD</sequence>
<dbReference type="HAMAP" id="MF_00527">
    <property type="entry name" value="3MGH"/>
    <property type="match status" value="1"/>
</dbReference>
<keyword evidence="4 5" id="KW-0234">DNA repair</keyword>
<dbReference type="Proteomes" id="UP000463857">
    <property type="component" value="Chromosome"/>
</dbReference>
<dbReference type="EC" id="3.2.2.-" evidence="5"/>
<dbReference type="Gene3D" id="3.10.300.10">
    <property type="entry name" value="Methylpurine-DNA glycosylase (MPG)"/>
    <property type="match status" value="1"/>
</dbReference>
<dbReference type="GO" id="GO:0003905">
    <property type="term" value="F:alkylbase DNA N-glycosylase activity"/>
    <property type="evidence" value="ECO:0007669"/>
    <property type="project" value="InterPro"/>
</dbReference>
<dbReference type="InParanoid" id="A0A7L4YJD5"/>
<keyword evidence="2 5" id="KW-0227">DNA damage</keyword>
<evidence type="ECO:0000313" key="6">
    <source>
        <dbReference type="EMBL" id="QHB98948.1"/>
    </source>
</evidence>
<dbReference type="InterPro" id="IPR036995">
    <property type="entry name" value="MPG_sf"/>
</dbReference>